<keyword evidence="2" id="KW-0808">Transferase</keyword>
<accession>W1RZT8</accession>
<dbReference type="Pfam" id="PF03942">
    <property type="entry name" value="DTW"/>
    <property type="match status" value="1"/>
</dbReference>
<dbReference type="GO" id="GO:0016432">
    <property type="term" value="F:tRNA-uridine aminocarboxypropyltransferase activity"/>
    <property type="evidence" value="ECO:0007669"/>
    <property type="project" value="UniProtKB-EC"/>
</dbReference>
<dbReference type="InterPro" id="IPR039262">
    <property type="entry name" value="DTWD2/TAPT"/>
</dbReference>
<comment type="caution">
    <text evidence="7">The sequence shown here is derived from an EMBL/GenBank/DDBJ whole genome shotgun (WGS) entry which is preliminary data.</text>
</comment>
<evidence type="ECO:0000259" key="6">
    <source>
        <dbReference type="SMART" id="SM01144"/>
    </source>
</evidence>
<dbReference type="Proteomes" id="UP000018857">
    <property type="component" value="Unassembled WGS sequence"/>
</dbReference>
<dbReference type="EMBL" id="AYOZ01000001">
    <property type="protein sequence ID" value="ETI62482.1"/>
    <property type="molecule type" value="Genomic_DNA"/>
</dbReference>
<dbReference type="InterPro" id="IPR005636">
    <property type="entry name" value="DTW"/>
</dbReference>
<comment type="similarity">
    <text evidence="5">Belongs to the TDD superfamily. DTWD2 family.</text>
</comment>
<keyword evidence="4" id="KW-0819">tRNA processing</keyword>
<dbReference type="STRING" id="1208321.D104_01705"/>
<keyword evidence="8" id="KW-1185">Reference proteome</keyword>
<dbReference type="PATRIC" id="fig|1208321.3.peg.347"/>
<keyword evidence="3" id="KW-0949">S-adenosyl-L-methionine</keyword>
<evidence type="ECO:0000256" key="3">
    <source>
        <dbReference type="ARBA" id="ARBA00022691"/>
    </source>
</evidence>
<dbReference type="PANTHER" id="PTHR21392">
    <property type="entry name" value="TRNA-URIDINE AMINOCARBOXYPROPYLTRANSFERASE 2"/>
    <property type="match status" value="1"/>
</dbReference>
<dbReference type="RefSeq" id="WP_024022564.1">
    <property type="nucleotide sequence ID" value="NZ_AYOZ01000001.1"/>
</dbReference>
<evidence type="ECO:0000313" key="8">
    <source>
        <dbReference type="Proteomes" id="UP000018857"/>
    </source>
</evidence>
<name>W1RZT8_9GAMM</name>
<sequence length="207" mass="23017">MPNCLDERSGQRVSRAVCANCGFLLTQCVCEWIPALSTRLKILIVQDPKEATHAKNTVPLLCLGLASVTCVSTNDVDALQLLLIQKDAAKWRLVFPSDDAMPVEAITASEASCIEGLILLDATWRKAKKMYLTEPLLHRFDAVCFSRPPSGQYSIRKSPSDVSLSTLEACAYSIEQVSGENMQPLRAFMVAAQAWQWRRQPLSHRHD</sequence>
<feature type="domain" description="DTW" evidence="6">
    <location>
        <begin position="14"/>
        <end position="201"/>
    </location>
</feature>
<protein>
    <recommendedName>
        <fullName evidence="1">tRNA-uridine aminocarboxypropyltransferase</fullName>
        <ecNumber evidence="1">2.5.1.25</ecNumber>
    </recommendedName>
</protein>
<dbReference type="EC" id="2.5.1.25" evidence="1"/>
<organism evidence="7 8">
    <name type="scientific">Marinomonas profundimaris</name>
    <dbReference type="NCBI Taxonomy" id="1208321"/>
    <lineage>
        <taxon>Bacteria</taxon>
        <taxon>Pseudomonadati</taxon>
        <taxon>Pseudomonadota</taxon>
        <taxon>Gammaproteobacteria</taxon>
        <taxon>Oceanospirillales</taxon>
        <taxon>Oceanospirillaceae</taxon>
        <taxon>Marinomonas</taxon>
    </lineage>
</organism>
<dbReference type="AlphaFoldDB" id="W1RZT8"/>
<dbReference type="GO" id="GO:0008033">
    <property type="term" value="P:tRNA processing"/>
    <property type="evidence" value="ECO:0007669"/>
    <property type="project" value="UniProtKB-KW"/>
</dbReference>
<evidence type="ECO:0000313" key="7">
    <source>
        <dbReference type="EMBL" id="ETI62482.1"/>
    </source>
</evidence>
<proteinExistence type="inferred from homology"/>
<dbReference type="PANTHER" id="PTHR21392:SF0">
    <property type="entry name" value="TRNA-URIDINE AMINOCARBOXYPROPYLTRANSFERASE 2"/>
    <property type="match status" value="1"/>
</dbReference>
<reference evidence="7 8" key="1">
    <citation type="journal article" date="2014" name="Genome Announc.">
        <title>Draft Genome Sequence of Marinomonas sp. Strain D104, a Polycyclic Aromatic Hydrocarbon-Degrading Bacterium from the Deep-Sea Sediment of the Arctic Ocean.</title>
        <authorList>
            <person name="Dong C."/>
            <person name="Bai X."/>
            <person name="Lai Q."/>
            <person name="Xie Y."/>
            <person name="Chen X."/>
            <person name="Shao Z."/>
        </authorList>
    </citation>
    <scope>NUCLEOTIDE SEQUENCE [LARGE SCALE GENOMIC DNA]</scope>
    <source>
        <strain evidence="7 8">D104</strain>
    </source>
</reference>
<dbReference type="OrthoDB" id="268835at2"/>
<evidence type="ECO:0000256" key="2">
    <source>
        <dbReference type="ARBA" id="ARBA00022679"/>
    </source>
</evidence>
<evidence type="ECO:0000256" key="1">
    <source>
        <dbReference type="ARBA" id="ARBA00012386"/>
    </source>
</evidence>
<evidence type="ECO:0000256" key="4">
    <source>
        <dbReference type="ARBA" id="ARBA00022694"/>
    </source>
</evidence>
<dbReference type="eggNOG" id="COG3148">
    <property type="taxonomic scope" value="Bacteria"/>
</dbReference>
<evidence type="ECO:0000256" key="5">
    <source>
        <dbReference type="ARBA" id="ARBA00034489"/>
    </source>
</evidence>
<gene>
    <name evidence="7" type="ORF">D104_01705</name>
</gene>
<dbReference type="SMART" id="SM01144">
    <property type="entry name" value="DTW"/>
    <property type="match status" value="1"/>
</dbReference>